<feature type="chain" id="PRO_5043333072" evidence="2">
    <location>
        <begin position="26"/>
        <end position="892"/>
    </location>
</feature>
<feature type="compositionally biased region" description="Polar residues" evidence="1">
    <location>
        <begin position="245"/>
        <end position="256"/>
    </location>
</feature>
<feature type="compositionally biased region" description="Basic and acidic residues" evidence="1">
    <location>
        <begin position="328"/>
        <end position="337"/>
    </location>
</feature>
<dbReference type="Proteomes" id="UP000675881">
    <property type="component" value="Chromosome 7"/>
</dbReference>
<proteinExistence type="predicted"/>
<keyword evidence="2" id="KW-0732">Signal</keyword>
<name>A0A7R8HBV5_LEPSM</name>
<evidence type="ECO:0000256" key="2">
    <source>
        <dbReference type="SAM" id="SignalP"/>
    </source>
</evidence>
<feature type="compositionally biased region" description="Polar residues" evidence="1">
    <location>
        <begin position="377"/>
        <end position="393"/>
    </location>
</feature>
<dbReference type="EMBL" id="HG994586">
    <property type="protein sequence ID" value="CAF3001740.1"/>
    <property type="molecule type" value="Genomic_DNA"/>
</dbReference>
<feature type="compositionally biased region" description="Basic residues" evidence="1">
    <location>
        <begin position="303"/>
        <end position="316"/>
    </location>
</feature>
<feature type="region of interest" description="Disordered" evidence="1">
    <location>
        <begin position="632"/>
        <end position="662"/>
    </location>
</feature>
<feature type="signal peptide" evidence="2">
    <location>
        <begin position="1"/>
        <end position="25"/>
    </location>
</feature>
<feature type="compositionally biased region" description="Low complexity" evidence="1">
    <location>
        <begin position="349"/>
        <end position="362"/>
    </location>
</feature>
<feature type="compositionally biased region" description="Polar residues" evidence="1">
    <location>
        <begin position="403"/>
        <end position="419"/>
    </location>
</feature>
<feature type="region of interest" description="Disordered" evidence="1">
    <location>
        <begin position="241"/>
        <end position="419"/>
    </location>
</feature>
<feature type="compositionally biased region" description="Polar residues" evidence="1">
    <location>
        <begin position="703"/>
        <end position="733"/>
    </location>
</feature>
<feature type="compositionally biased region" description="Polar residues" evidence="1">
    <location>
        <begin position="743"/>
        <end position="753"/>
    </location>
</feature>
<feature type="region of interest" description="Disordered" evidence="1">
    <location>
        <begin position="40"/>
        <end position="62"/>
    </location>
</feature>
<keyword evidence="4" id="KW-1185">Reference proteome</keyword>
<feature type="region of interest" description="Disordered" evidence="1">
    <location>
        <begin position="175"/>
        <end position="203"/>
    </location>
</feature>
<organism evidence="3 4">
    <name type="scientific">Lepeophtheirus salmonis</name>
    <name type="common">Salmon louse</name>
    <name type="synonym">Caligus salmonis</name>
    <dbReference type="NCBI Taxonomy" id="72036"/>
    <lineage>
        <taxon>Eukaryota</taxon>
        <taxon>Metazoa</taxon>
        <taxon>Ecdysozoa</taxon>
        <taxon>Arthropoda</taxon>
        <taxon>Crustacea</taxon>
        <taxon>Multicrustacea</taxon>
        <taxon>Hexanauplia</taxon>
        <taxon>Copepoda</taxon>
        <taxon>Siphonostomatoida</taxon>
        <taxon>Caligidae</taxon>
        <taxon>Lepeophtheirus</taxon>
    </lineage>
</organism>
<reference evidence="3" key="1">
    <citation type="submission" date="2021-02" db="EMBL/GenBank/DDBJ databases">
        <authorList>
            <person name="Bekaert M."/>
        </authorList>
    </citation>
    <scope>NUCLEOTIDE SEQUENCE</scope>
    <source>
        <strain evidence="3">IoA-00</strain>
    </source>
</reference>
<gene>
    <name evidence="3" type="ORF">LSAA_13031</name>
</gene>
<feature type="compositionally biased region" description="Polar residues" evidence="1">
    <location>
        <begin position="840"/>
        <end position="866"/>
    </location>
</feature>
<feature type="compositionally biased region" description="Basic and acidic residues" evidence="1">
    <location>
        <begin position="260"/>
        <end position="272"/>
    </location>
</feature>
<dbReference type="AlphaFoldDB" id="A0A7R8HBV5"/>
<evidence type="ECO:0000313" key="4">
    <source>
        <dbReference type="Proteomes" id="UP000675881"/>
    </source>
</evidence>
<feature type="region of interest" description="Disordered" evidence="1">
    <location>
        <begin position="76"/>
        <end position="95"/>
    </location>
</feature>
<accession>A0A7R8HBV5</accession>
<feature type="compositionally biased region" description="Polar residues" evidence="1">
    <location>
        <begin position="40"/>
        <end position="61"/>
    </location>
</feature>
<evidence type="ECO:0000256" key="1">
    <source>
        <dbReference type="SAM" id="MobiDB-lite"/>
    </source>
</evidence>
<protein>
    <submittedName>
        <fullName evidence="3">(salmon louse) hypothetical protein</fullName>
    </submittedName>
</protein>
<sequence length="892" mass="99478">MKRQRLSTLIPLLLLSQLFISPIHAEEKESLFDNEPNFGASINTKTRNNVNSKSRGSNSPKSIELEEDLDILDFGDEKEDKVSPSSRSLFASGSERHEVVQRPYSSLRDINEESRIGQYAYKKNRDGAIVGQSTDGKNTQIIINLNHEPKSFIYEKLKDQKKSLFNEELTDSYGRPLRENDFFNPEGDEIAGPPSPPPDAPFNLYSEYQYSDEEKTNFDEYLDSYDDLYSYTYSGDNKLSADDFPQSSYLPPSSDSFDIEDTRLPSQDREAFEIYQSTNTKTKKPSIERPSSPKFQTPSQSPPKRKKSYKSNKSRPKSPSTPVPSSNKSEEPLKSKESIVSPPSPPSPSSNESNEAESSYSAEKIKPALIGPPAPPSSSETQYSNSIYTSNQDPSRRGIYFSPQRTSQDFSTSFSPVSTIRSFPSSSFSSFRSAFPSSSSQNAPTITRTVNNLPSTFSSPSSVTYTSRILPQSQSNSFPSLPIPPPLPSSTFFSQPTRSFVSSTFNSPNFVGPPAPPGAIISPPSPPTIISPPSPPTIISPPLPPTIISPPSPPIIISPPKPPTIISPPSPPTVISVTTQNPIIKEIPKVHYNNYRVPNDITLQLQIVHRTTPQPRVTSNANVSISLNQTSITRNEELSNNRPTYKTRNDDTPDQRRPSSNNIEYHVHVNSVEQLAEITRLFGRNPLSSSSDTSKNIINLNPPFISSTLSQQRTPGATSSYELPQSNDQSILRDSTYEAPNPRDNSNSPTYETPQLRFPSDTRPTYEAPLSQTPPRPTYEAPLLQTPPRPTYEAPRLQSPLRPTYKATGSQSPPLRSPRRRRPSYYPPRRSPRQQSPQRTSKSNYSGGRNVRTALSSPRNTNRNPSKLQEILKFKCVFLCHLRQVEYQDDTK</sequence>
<feature type="region of interest" description="Disordered" evidence="1">
    <location>
        <begin position="703"/>
        <end position="866"/>
    </location>
</feature>
<evidence type="ECO:0000313" key="3">
    <source>
        <dbReference type="EMBL" id="CAF3001740.1"/>
    </source>
</evidence>
<feature type="compositionally biased region" description="Basic and acidic residues" evidence="1">
    <location>
        <begin position="647"/>
        <end position="657"/>
    </location>
</feature>